<dbReference type="AlphaFoldDB" id="A0AA96LIP9"/>
<keyword evidence="4" id="KW-1185">Reference proteome</keyword>
<gene>
    <name evidence="3" type="ORF">MJA45_13665</name>
</gene>
<feature type="region of interest" description="Disordered" evidence="1">
    <location>
        <begin position="1"/>
        <end position="33"/>
    </location>
</feature>
<accession>A0AA96LIP9</accession>
<dbReference type="KEGG" id="paun:MJA45_13665"/>
<name>A0AA96LIP9_9BACL</name>
<dbReference type="InterPro" id="IPR046909">
    <property type="entry name" value="cREC_REC"/>
</dbReference>
<dbReference type="RefSeq" id="WP_315607800.1">
    <property type="nucleotide sequence ID" value="NZ_CP130318.1"/>
</dbReference>
<protein>
    <recommendedName>
        <fullName evidence="2">Cyclic-phosphate processing Receiver domain-containing protein</fullName>
    </recommendedName>
</protein>
<organism evidence="3 4">
    <name type="scientific">Paenibacillus aurantius</name>
    <dbReference type="NCBI Taxonomy" id="2918900"/>
    <lineage>
        <taxon>Bacteria</taxon>
        <taxon>Bacillati</taxon>
        <taxon>Bacillota</taxon>
        <taxon>Bacilli</taxon>
        <taxon>Bacillales</taxon>
        <taxon>Paenibacillaceae</taxon>
        <taxon>Paenibacillus</taxon>
    </lineage>
</organism>
<dbReference type="EMBL" id="CP130318">
    <property type="protein sequence ID" value="WNQ14018.1"/>
    <property type="molecule type" value="Genomic_DNA"/>
</dbReference>
<dbReference type="Pfam" id="PF20274">
    <property type="entry name" value="cREC_REC"/>
    <property type="match status" value="1"/>
</dbReference>
<evidence type="ECO:0000259" key="2">
    <source>
        <dbReference type="Pfam" id="PF20274"/>
    </source>
</evidence>
<evidence type="ECO:0000313" key="3">
    <source>
        <dbReference type="EMBL" id="WNQ14018.1"/>
    </source>
</evidence>
<dbReference type="Proteomes" id="UP001305702">
    <property type="component" value="Chromosome"/>
</dbReference>
<proteinExistence type="predicted"/>
<sequence length="180" mass="20723">MERKRESADPSFSKQLNEAISEKKKDASLVRSSAATGEHIREASLHKQGHCNKGPTVQDYYSASSYSKDRKRRLLMINVYLDDMRPCPKGFILVRTVEACIKLISLKKVNTLSLDHDLGFGRPSGYELVKYMVTHKIYAKKIIIHSANPFGRIRMFKLLEKHKPAQVELYIRPEPIFFKL</sequence>
<reference evidence="3 4" key="1">
    <citation type="submission" date="2022-02" db="EMBL/GenBank/DDBJ databases">
        <title>Paenibacillus sp. MBLB1776 Whole Genome Shotgun Sequencing.</title>
        <authorList>
            <person name="Hwang C.Y."/>
            <person name="Cho E.-S."/>
            <person name="Seo M.-J."/>
        </authorList>
    </citation>
    <scope>NUCLEOTIDE SEQUENCE [LARGE SCALE GENOMIC DNA]</scope>
    <source>
        <strain evidence="3 4">MBLB1776</strain>
    </source>
</reference>
<feature type="domain" description="Cyclic-phosphate processing Receiver" evidence="2">
    <location>
        <begin position="77"/>
        <end position="160"/>
    </location>
</feature>
<evidence type="ECO:0000256" key="1">
    <source>
        <dbReference type="SAM" id="MobiDB-lite"/>
    </source>
</evidence>
<evidence type="ECO:0000313" key="4">
    <source>
        <dbReference type="Proteomes" id="UP001305702"/>
    </source>
</evidence>